<feature type="chain" id="PRO_5046271487" description="DUF4157 domain-containing protein" evidence="1">
    <location>
        <begin position="22"/>
        <end position="318"/>
    </location>
</feature>
<evidence type="ECO:0000313" key="3">
    <source>
        <dbReference type="Proteomes" id="UP001141933"/>
    </source>
</evidence>
<keyword evidence="3" id="KW-1185">Reference proteome</keyword>
<dbReference type="RefSeq" id="WP_269878107.1">
    <property type="nucleotide sequence ID" value="NZ_JAPZVM010000007.1"/>
</dbReference>
<comment type="caution">
    <text evidence="2">The sequence shown here is derived from an EMBL/GenBank/DDBJ whole genome shotgun (WGS) entry which is preliminary data.</text>
</comment>
<sequence>MKLTSLLALTWCCCVATTGIAQENKTSLPYRFATRAEAQMLVTDIDDYTSNWNQFDIEFRLQKVEGKKSELLRMAMDETRNWSDQEKSNVEKAFKTIQNQISKQKFNLPFPEEIIIVKTTQKEEGGATAYTRKNWIALGEKALNAPIETLTQVMAHELFHILTRENHEFKKAIYATIGFTVLDKEIIFPSDINQKRISNPDVSRYDSYATFTIEGEKQPCTMVLYSDKPYSGGDLSQYMQTGLIPLNERYIPVQEKGNTVIYPLTAATDFYEVVGNNTPYTIDPEEIAAENFQYALLNTGNIKTPQIIEKIKEVLKKK</sequence>
<protein>
    <recommendedName>
        <fullName evidence="4">DUF4157 domain-containing protein</fullName>
    </recommendedName>
</protein>
<accession>A0ABT4PIG3</accession>
<dbReference type="Gene3D" id="3.30.2010.10">
    <property type="entry name" value="Metalloproteases ('zincins'), catalytic domain"/>
    <property type="match status" value="1"/>
</dbReference>
<feature type="signal peptide" evidence="1">
    <location>
        <begin position="1"/>
        <end position="21"/>
    </location>
</feature>
<gene>
    <name evidence="2" type="ORF">O6P32_09010</name>
</gene>
<name>A0ABT4PIG3_9BACT</name>
<proteinExistence type="predicted"/>
<keyword evidence="1" id="KW-0732">Signal</keyword>
<evidence type="ECO:0000313" key="2">
    <source>
        <dbReference type="EMBL" id="MCZ8372844.1"/>
    </source>
</evidence>
<evidence type="ECO:0000256" key="1">
    <source>
        <dbReference type="SAM" id="SignalP"/>
    </source>
</evidence>
<evidence type="ECO:0008006" key="4">
    <source>
        <dbReference type="Google" id="ProtNLM"/>
    </source>
</evidence>
<dbReference type="Proteomes" id="UP001141933">
    <property type="component" value="Unassembled WGS sequence"/>
</dbReference>
<reference evidence="2" key="1">
    <citation type="submission" date="2022-12" db="EMBL/GenBank/DDBJ databases">
        <title>Phocaeicola acetigenes sp. nov., isolated feces from a healthy human.</title>
        <authorList>
            <person name="Do H."/>
            <person name="Ha Y.B."/>
            <person name="Kim J.-S."/>
            <person name="Suh M.K."/>
            <person name="Kim H.S."/>
            <person name="Lee J.-S."/>
        </authorList>
    </citation>
    <scope>NUCLEOTIDE SEQUENCE</scope>
    <source>
        <strain evidence="2">KGMB11183</strain>
    </source>
</reference>
<dbReference type="EMBL" id="JAPZVM010000007">
    <property type="protein sequence ID" value="MCZ8372844.1"/>
    <property type="molecule type" value="Genomic_DNA"/>
</dbReference>
<organism evidence="2 3">
    <name type="scientific">Phocaeicola acetigenes</name>
    <dbReference type="NCBI Taxonomy" id="3016083"/>
    <lineage>
        <taxon>Bacteria</taxon>
        <taxon>Pseudomonadati</taxon>
        <taxon>Bacteroidota</taxon>
        <taxon>Bacteroidia</taxon>
        <taxon>Bacteroidales</taxon>
        <taxon>Bacteroidaceae</taxon>
        <taxon>Phocaeicola</taxon>
    </lineage>
</organism>